<feature type="region of interest" description="Disordered" evidence="9">
    <location>
        <begin position="622"/>
        <end position="649"/>
    </location>
</feature>
<dbReference type="PANTHER" id="PTHR45923">
    <property type="entry name" value="PROTEIN SEY1"/>
    <property type="match status" value="1"/>
</dbReference>
<dbReference type="InterPro" id="IPR008803">
    <property type="entry name" value="RHD3/Sey1"/>
</dbReference>
<evidence type="ECO:0000256" key="6">
    <source>
        <dbReference type="ARBA" id="ARBA00023134"/>
    </source>
</evidence>
<dbReference type="SUPFAM" id="SSF52540">
    <property type="entry name" value="P-loop containing nucleoside triphosphate hydrolases"/>
    <property type="match status" value="1"/>
</dbReference>
<feature type="region of interest" description="Disordered" evidence="9">
    <location>
        <begin position="822"/>
        <end position="874"/>
    </location>
</feature>
<dbReference type="EMBL" id="CP126210">
    <property type="protein sequence ID" value="WIA11884.1"/>
    <property type="molecule type" value="Genomic_DNA"/>
</dbReference>
<dbReference type="CDD" id="cd01851">
    <property type="entry name" value="GBP"/>
    <property type="match status" value="1"/>
</dbReference>
<evidence type="ECO:0000256" key="3">
    <source>
        <dbReference type="ARBA" id="ARBA00022801"/>
    </source>
</evidence>
<feature type="transmembrane region" description="Helical" evidence="10">
    <location>
        <begin position="732"/>
        <end position="748"/>
    </location>
</feature>
<feature type="topological domain" description="Cytoplasmic" evidence="8">
    <location>
        <begin position="1"/>
        <end position="707"/>
    </location>
</feature>
<comment type="similarity">
    <text evidence="8">Belongs to the TRAFAC class dynamin-like GTPase superfamily. GB1/RHD3 GTPase family. RHD3 subfamily.</text>
</comment>
<keyword evidence="7 8" id="KW-0472">Membrane</keyword>
<proteinExistence type="inferred from homology"/>
<keyword evidence="6 8" id="KW-0342">GTP-binding</keyword>
<evidence type="ECO:0000259" key="11">
    <source>
        <dbReference type="PROSITE" id="PS51715"/>
    </source>
</evidence>
<feature type="domain" description="GB1/RHD3-type G" evidence="11">
    <location>
        <begin position="35"/>
        <end position="256"/>
    </location>
</feature>
<keyword evidence="13" id="KW-1185">Reference proteome</keyword>
<evidence type="ECO:0000256" key="1">
    <source>
        <dbReference type="ARBA" id="ARBA00022692"/>
    </source>
</evidence>
<keyword evidence="5 8" id="KW-1133">Transmembrane helix</keyword>
<dbReference type="EC" id="3.6.5.-" evidence="8"/>
<name>A0ABY8TSP0_TETOB</name>
<evidence type="ECO:0000256" key="2">
    <source>
        <dbReference type="ARBA" id="ARBA00022741"/>
    </source>
</evidence>
<keyword evidence="2 8" id="KW-0547">Nucleotide-binding</keyword>
<evidence type="ECO:0000256" key="7">
    <source>
        <dbReference type="ARBA" id="ARBA00023136"/>
    </source>
</evidence>
<feature type="compositionally biased region" description="Basic and acidic residues" evidence="9">
    <location>
        <begin position="861"/>
        <end position="874"/>
    </location>
</feature>
<comment type="function">
    <text evidence="8">Probable GTP-binding protein that may be involved in cell development.</text>
</comment>
<feature type="topological domain" description="Cytoplasmic" evidence="8">
    <location>
        <begin position="753"/>
        <end position="874"/>
    </location>
</feature>
<accession>A0ABY8TSP0</accession>
<keyword evidence="4 8" id="KW-0256">Endoplasmic reticulum</keyword>
<comment type="subcellular location">
    <subcellularLocation>
        <location evidence="8">Endoplasmic reticulum membrane</location>
        <topology evidence="8">Multi-pass membrane protein</topology>
    </subcellularLocation>
</comment>
<sequence>MAAQTTCCQVIDGDGTFKEQEVDAFVHQHGVIEARTNYQVVAIMGPQSSGKSTLMNHVFGTSFQEMDAMTGRQQTTKGVWMAKSPKVDDVCTLIMDLEGSDGRERGEDDTNFERQSALFALAVADVLLINVWCHDIGREQGSGKPLMKTIFQVNLKLFAPEPNRRRTVLLFVIRDKSKTPMAKLAEILAEDVHKMWDSISKPPQYTDSKLEDFFEVQYTALPHYEDKYEDFLADTVVLRRRFTQDGDDSLVRAANGRLPADSLVLSTRNIWGIIRSQKDLNLPAHKVMVANIRCNEIKLEQLRNFSQDQAWQALEAGSSSSLMRDFGNHAAGLLESCLEGYEQEAMYFDSSVRAEHYTDLASKLAGVIAGPFKAQLGLLAAQQLAAFDRDFKLALVDNPNRFSAAAQAAAADALAGFDEGAKDVAVAGTELSADEARGSLEAKVQEHIEKAKHAAVKEALRRTEDELHKLIAVPAVELLQSFPANLWQQLHTVRSQAVSTASTDLSSALAGVTLSAEEQASLQSKLQAAADKKLGDLLQEAALTRVTKMRDVFNSSFGLDEHGTPRTWRPRDNIPQLARQARREAARVLALLAVKRSGDYTGGDAVEDAIMAMVKKDIDEGSAAASGSSSSRGDAASAPSSSSRDASGGGAFDLATATHWPGVPKQEVLVAPHEARVAWREFMGASALAVQQAQVTQQANLMAGKRSAPVWALAAILFLGWNEFMAVLWNPVYLLLGAAMFLFGWQLYGELDVDAEMQRGPVVGLLNMWNKLGDVLRSVVARNIEMVANLGGTVSDMVQQQPGAAGQGQGYALAGAAAGSDGSGVVQHKQPRQQHQSAAGLKQRGVGQQAQQQEGLQMTQLRREVEAQSEGKDA</sequence>
<evidence type="ECO:0000313" key="12">
    <source>
        <dbReference type="EMBL" id="WIA11884.1"/>
    </source>
</evidence>
<keyword evidence="1 8" id="KW-0812">Transmembrane</keyword>
<evidence type="ECO:0000313" key="13">
    <source>
        <dbReference type="Proteomes" id="UP001244341"/>
    </source>
</evidence>
<evidence type="ECO:0000256" key="5">
    <source>
        <dbReference type="ARBA" id="ARBA00022989"/>
    </source>
</evidence>
<dbReference type="PANTHER" id="PTHR45923:SF2">
    <property type="entry name" value="PROTEIN SEY1"/>
    <property type="match status" value="1"/>
</dbReference>
<dbReference type="InterPro" id="IPR046758">
    <property type="entry name" value="Sey1/RHD3-like_3HB"/>
</dbReference>
<evidence type="ECO:0000256" key="9">
    <source>
        <dbReference type="SAM" id="MobiDB-lite"/>
    </source>
</evidence>
<reference evidence="12 13" key="1">
    <citation type="submission" date="2023-05" db="EMBL/GenBank/DDBJ databases">
        <title>A 100% complete, gapless, phased diploid assembly of the Scenedesmus obliquus UTEX 3031 genome.</title>
        <authorList>
            <person name="Biondi T.C."/>
            <person name="Hanschen E.R."/>
            <person name="Kwon T."/>
            <person name="Eng W."/>
            <person name="Kruse C.P.S."/>
            <person name="Koehler S.I."/>
            <person name="Kunde Y."/>
            <person name="Gleasner C.D."/>
            <person name="You Mak K.T."/>
            <person name="Polle J."/>
            <person name="Hovde B.T."/>
            <person name="Starkenburg S.R."/>
        </authorList>
    </citation>
    <scope>NUCLEOTIDE SEQUENCE [LARGE SCALE GENOMIC DNA]</scope>
    <source>
        <strain evidence="12 13">DOE0152z</strain>
    </source>
</reference>
<feature type="topological domain" description="Lumenal" evidence="8">
    <location>
        <begin position="729"/>
        <end position="731"/>
    </location>
</feature>
<dbReference type="HAMAP" id="MF_03109">
    <property type="entry name" value="Sey1"/>
    <property type="match status" value="1"/>
</dbReference>
<dbReference type="Proteomes" id="UP001244341">
    <property type="component" value="Chromosome 3b"/>
</dbReference>
<dbReference type="InterPro" id="IPR027417">
    <property type="entry name" value="P-loop_NTPase"/>
</dbReference>
<keyword evidence="3 8" id="KW-0378">Hydrolase</keyword>
<organism evidence="12 13">
    <name type="scientific">Tetradesmus obliquus</name>
    <name type="common">Green alga</name>
    <name type="synonym">Acutodesmus obliquus</name>
    <dbReference type="NCBI Taxonomy" id="3088"/>
    <lineage>
        <taxon>Eukaryota</taxon>
        <taxon>Viridiplantae</taxon>
        <taxon>Chlorophyta</taxon>
        <taxon>core chlorophytes</taxon>
        <taxon>Chlorophyceae</taxon>
        <taxon>CS clade</taxon>
        <taxon>Sphaeropleales</taxon>
        <taxon>Scenedesmaceae</taxon>
        <taxon>Tetradesmus</taxon>
    </lineage>
</organism>
<dbReference type="InterPro" id="IPR030386">
    <property type="entry name" value="G_GB1_RHD3_dom"/>
</dbReference>
<dbReference type="Gene3D" id="3.40.50.300">
    <property type="entry name" value="P-loop containing nucleotide triphosphate hydrolases"/>
    <property type="match status" value="1"/>
</dbReference>
<dbReference type="Pfam" id="PF05879">
    <property type="entry name" value="RHD3_GTPase"/>
    <property type="match status" value="1"/>
</dbReference>
<protein>
    <recommendedName>
        <fullName evidence="8">Protein ROOT HAIR DEFECTIVE 3 homolog</fullName>
        <ecNumber evidence="8">3.6.5.-</ecNumber>
    </recommendedName>
    <alternativeName>
        <fullName evidence="8">Protein SEY1 homolog</fullName>
    </alternativeName>
</protein>
<dbReference type="PROSITE" id="PS51715">
    <property type="entry name" value="G_GB1_RHD3"/>
    <property type="match status" value="1"/>
</dbReference>
<gene>
    <name evidence="12" type="ORF">OEZ85_011969</name>
</gene>
<evidence type="ECO:0000256" key="10">
    <source>
        <dbReference type="SAM" id="Phobius"/>
    </source>
</evidence>
<dbReference type="Pfam" id="PF20428">
    <property type="entry name" value="Sey1_3HB"/>
    <property type="match status" value="1"/>
</dbReference>
<feature type="binding site" evidence="8">
    <location>
        <begin position="45"/>
        <end position="52"/>
    </location>
    <ligand>
        <name>GTP</name>
        <dbReference type="ChEBI" id="CHEBI:37565"/>
    </ligand>
</feature>
<feature type="compositionally biased region" description="Low complexity" evidence="9">
    <location>
        <begin position="841"/>
        <end position="860"/>
    </location>
</feature>
<evidence type="ECO:0000256" key="4">
    <source>
        <dbReference type="ARBA" id="ARBA00022824"/>
    </source>
</evidence>
<feature type="compositionally biased region" description="Low complexity" evidence="9">
    <location>
        <begin position="622"/>
        <end position="646"/>
    </location>
</feature>
<evidence type="ECO:0000256" key="8">
    <source>
        <dbReference type="HAMAP-Rule" id="MF_03109"/>
    </source>
</evidence>